<evidence type="ECO:0000313" key="8">
    <source>
        <dbReference type="Proteomes" id="UP000003179"/>
    </source>
</evidence>
<evidence type="ECO:0000256" key="2">
    <source>
        <dbReference type="ARBA" id="ARBA00022448"/>
    </source>
</evidence>
<evidence type="ECO:0000259" key="6">
    <source>
        <dbReference type="Pfam" id="PF04069"/>
    </source>
</evidence>
<keyword evidence="2" id="KW-0813">Transport</keyword>
<reference evidence="7" key="1">
    <citation type="submission" date="2010-08" db="EMBL/GenBank/DDBJ databases">
        <authorList>
            <person name="Weinstock G."/>
            <person name="Sodergren E."/>
            <person name="Clifton S."/>
            <person name="Fulton L."/>
            <person name="Fulton B."/>
            <person name="Courtney L."/>
            <person name="Fronick C."/>
            <person name="Harrison M."/>
            <person name="Strong C."/>
            <person name="Farmer C."/>
            <person name="Delahaunty K."/>
            <person name="Markovic C."/>
            <person name="Hall O."/>
            <person name="Minx P."/>
            <person name="Tomlinson C."/>
            <person name="Mitreva M."/>
            <person name="Hou S."/>
            <person name="Chen J."/>
            <person name="Wollam A."/>
            <person name="Pepin K.H."/>
            <person name="Johnson M."/>
            <person name="Bhonagiri V."/>
            <person name="Zhang X."/>
            <person name="Suruliraj S."/>
            <person name="Warren W."/>
            <person name="Chinwalla A."/>
            <person name="Mardis E.R."/>
            <person name="Wilson R.K."/>
        </authorList>
    </citation>
    <scope>NUCLEOTIDE SEQUENCE [LARGE SCALE GENOMIC DNA]</scope>
    <source>
        <strain evidence="7">HL044PA1</strain>
    </source>
</reference>
<dbReference type="InterPro" id="IPR007210">
    <property type="entry name" value="ABC_Gly_betaine_transp_sub-bd"/>
</dbReference>
<dbReference type="Gene3D" id="3.40.190.10">
    <property type="entry name" value="Periplasmic binding protein-like II"/>
    <property type="match status" value="1"/>
</dbReference>
<dbReference type="Proteomes" id="UP000003179">
    <property type="component" value="Unassembled WGS sequence"/>
</dbReference>
<proteinExistence type="predicted"/>
<dbReference type="Gene3D" id="3.40.190.100">
    <property type="entry name" value="Glycine betaine-binding periplasmic protein, domain 2"/>
    <property type="match status" value="1"/>
</dbReference>
<organism evidence="7 8">
    <name type="scientific">Cutibacterium modestum HL044PA1</name>
    <dbReference type="NCBI Taxonomy" id="765109"/>
    <lineage>
        <taxon>Bacteria</taxon>
        <taxon>Bacillati</taxon>
        <taxon>Actinomycetota</taxon>
        <taxon>Actinomycetes</taxon>
        <taxon>Propionibacteriales</taxon>
        <taxon>Propionibacteriaceae</taxon>
        <taxon>Cutibacterium</taxon>
        <taxon>Cutibacterium modestum</taxon>
    </lineage>
</organism>
<feature type="domain" description="ABC-type glycine betaine transport system substrate-binding" evidence="6">
    <location>
        <begin position="82"/>
        <end position="330"/>
    </location>
</feature>
<name>A0ABP2KAB2_9ACTN</name>
<dbReference type="PANTHER" id="PTHR47737:SF1">
    <property type="entry name" value="GLYCINE BETAINE_PROLINE BETAINE TRANSPORT SYSTEM PERMEASE PROTEIN PROW"/>
    <property type="match status" value="1"/>
</dbReference>
<keyword evidence="8" id="KW-1185">Reference proteome</keyword>
<comment type="subcellular location">
    <subcellularLocation>
        <location evidence="1">Cell membrane</location>
    </subcellularLocation>
</comment>
<feature type="region of interest" description="Disordered" evidence="5">
    <location>
        <begin position="39"/>
        <end position="62"/>
    </location>
</feature>
<dbReference type="EMBL" id="ADZU01000019">
    <property type="protein sequence ID" value="EFS92700.1"/>
    <property type="molecule type" value="Genomic_DNA"/>
</dbReference>
<dbReference type="PANTHER" id="PTHR47737">
    <property type="entry name" value="GLYCINE BETAINE/PROLINE BETAINE TRANSPORT SYSTEM PERMEASE PROTEIN PROW"/>
    <property type="match status" value="1"/>
</dbReference>
<evidence type="ECO:0000256" key="5">
    <source>
        <dbReference type="SAM" id="MobiDB-lite"/>
    </source>
</evidence>
<keyword evidence="3" id="KW-1003">Cell membrane</keyword>
<evidence type="ECO:0000256" key="3">
    <source>
        <dbReference type="ARBA" id="ARBA00022475"/>
    </source>
</evidence>
<gene>
    <name evidence="7" type="ORF">HMPREF9607_01231</name>
</gene>
<dbReference type="GeneID" id="92881347"/>
<protein>
    <submittedName>
        <fullName evidence="7">ABC transporter, substrate-binding protein, QAT family</fullName>
    </submittedName>
</protein>
<evidence type="ECO:0000256" key="1">
    <source>
        <dbReference type="ARBA" id="ARBA00004236"/>
    </source>
</evidence>
<evidence type="ECO:0000256" key="4">
    <source>
        <dbReference type="ARBA" id="ARBA00023136"/>
    </source>
</evidence>
<dbReference type="SUPFAM" id="SSF53850">
    <property type="entry name" value="Periplasmic binding protein-like II"/>
    <property type="match status" value="1"/>
</dbReference>
<dbReference type="Pfam" id="PF04069">
    <property type="entry name" value="OpuAC"/>
    <property type="match status" value="1"/>
</dbReference>
<dbReference type="RefSeq" id="WP_002528007.1">
    <property type="nucleotide sequence ID" value="NZ_GL383180.1"/>
</dbReference>
<comment type="caution">
    <text evidence="7">The sequence shown here is derived from an EMBL/GenBank/DDBJ whole genome shotgun (WGS) entry which is preliminary data.</text>
</comment>
<sequence length="347" mass="37002">MMSHGVVATVLVAGLIGLGLTGCSGAAGVYNSGEEAVNGSRLGAESTPKAHAGATPDQKWTHCTPGARSKDVTAMKPDTNTTLTIGAFNGWDESWATAGLIKQVLKKDGYTVTIKGFDAGVGYQATAGGDIDIITDSWLPVTQAGYIRKYGPKLENLGCWYDNANLTIAVNKDSPAHSIADLKKTGSAYGNVIYSIEPGAEMTKTIATQTLPMYGLSNIVLKTSSTPAMLAQLQKATKAGSNVAVTLWRPHWAYDAYPVRDLADPKNAISHAELIYSFGRPGFEKDHPKAAQLIRNLAIDDAHLSSLEHLMVNITKRGGQQDTAISRWMADNPGWVDDWLAGRLGSR</sequence>
<dbReference type="CDD" id="cd13639">
    <property type="entry name" value="PBP2_OpuAC_like"/>
    <property type="match status" value="1"/>
</dbReference>
<evidence type="ECO:0000313" key="7">
    <source>
        <dbReference type="EMBL" id="EFS92700.1"/>
    </source>
</evidence>
<accession>A0ABP2KAB2</accession>
<keyword evidence="4" id="KW-0472">Membrane</keyword>